<dbReference type="InterPro" id="IPR018047">
    <property type="entry name" value="Ammonium_transpt_CS"/>
</dbReference>
<feature type="transmembrane region" description="Helical" evidence="8">
    <location>
        <begin position="137"/>
        <end position="156"/>
    </location>
</feature>
<evidence type="ECO:0000256" key="8">
    <source>
        <dbReference type="RuleBase" id="RU362002"/>
    </source>
</evidence>
<evidence type="ECO:0000259" key="9">
    <source>
        <dbReference type="Pfam" id="PF00909"/>
    </source>
</evidence>
<dbReference type="PANTHER" id="PTHR11730">
    <property type="entry name" value="AMMONIUM TRANSPORTER"/>
    <property type="match status" value="1"/>
</dbReference>
<feature type="transmembrane region" description="Helical" evidence="8">
    <location>
        <begin position="207"/>
        <end position="228"/>
    </location>
</feature>
<gene>
    <name evidence="10" type="ORF">JKP88DRAFT_271120</name>
</gene>
<keyword evidence="6 8" id="KW-0472">Membrane</keyword>
<feature type="transmembrane region" description="Helical" evidence="8">
    <location>
        <begin position="163"/>
        <end position="187"/>
    </location>
</feature>
<keyword evidence="11" id="KW-1185">Reference proteome</keyword>
<reference evidence="10" key="1">
    <citation type="submission" date="2021-02" db="EMBL/GenBank/DDBJ databases">
        <title>First Annotated Genome of the Yellow-green Alga Tribonema minus.</title>
        <authorList>
            <person name="Mahan K.M."/>
        </authorList>
    </citation>
    <scope>NUCLEOTIDE SEQUENCE</scope>
    <source>
        <strain evidence="10">UTEX B ZZ1240</strain>
    </source>
</reference>
<evidence type="ECO:0000256" key="2">
    <source>
        <dbReference type="ARBA" id="ARBA00005887"/>
    </source>
</evidence>
<dbReference type="GO" id="GO:0005886">
    <property type="term" value="C:plasma membrane"/>
    <property type="evidence" value="ECO:0007669"/>
    <property type="project" value="UniProtKB-SubCell"/>
</dbReference>
<comment type="similarity">
    <text evidence="2 8">Belongs to the ammonia transporter channel (TC 1.A.11.2) family.</text>
</comment>
<evidence type="ECO:0000256" key="4">
    <source>
        <dbReference type="ARBA" id="ARBA00022692"/>
    </source>
</evidence>
<keyword evidence="7 8" id="KW-0924">Ammonia transport</keyword>
<dbReference type="AlphaFoldDB" id="A0A835ZI90"/>
<keyword evidence="4 8" id="KW-0812">Transmembrane</keyword>
<dbReference type="InterPro" id="IPR029020">
    <property type="entry name" value="Ammonium/urea_transptr"/>
</dbReference>
<feature type="transmembrane region" description="Helical" evidence="8">
    <location>
        <begin position="415"/>
        <end position="440"/>
    </location>
</feature>
<accession>A0A835ZI90</accession>
<feature type="transmembrane region" description="Helical" evidence="8">
    <location>
        <begin position="364"/>
        <end position="386"/>
    </location>
</feature>
<comment type="subcellular location">
    <subcellularLocation>
        <location evidence="8">Cell membrane</location>
        <topology evidence="8">Multi-pass membrane protein</topology>
    </subcellularLocation>
    <subcellularLocation>
        <location evidence="1">Membrane</location>
        <topology evidence="1">Multi-pass membrane protein</topology>
    </subcellularLocation>
</comment>
<organism evidence="10 11">
    <name type="scientific">Tribonema minus</name>
    <dbReference type="NCBI Taxonomy" id="303371"/>
    <lineage>
        <taxon>Eukaryota</taxon>
        <taxon>Sar</taxon>
        <taxon>Stramenopiles</taxon>
        <taxon>Ochrophyta</taxon>
        <taxon>PX clade</taxon>
        <taxon>Xanthophyceae</taxon>
        <taxon>Tribonematales</taxon>
        <taxon>Tribonemataceae</taxon>
        <taxon>Tribonema</taxon>
    </lineage>
</organism>
<feature type="transmembrane region" description="Helical" evidence="8">
    <location>
        <begin position="249"/>
        <end position="266"/>
    </location>
</feature>
<dbReference type="InterPro" id="IPR001905">
    <property type="entry name" value="Ammonium_transpt"/>
</dbReference>
<dbReference type="OrthoDB" id="534912at2759"/>
<dbReference type="SUPFAM" id="SSF111352">
    <property type="entry name" value="Ammonium transporter"/>
    <property type="match status" value="1"/>
</dbReference>
<feature type="transmembrane region" description="Helical" evidence="8">
    <location>
        <begin position="37"/>
        <end position="61"/>
    </location>
</feature>
<evidence type="ECO:0000313" key="10">
    <source>
        <dbReference type="EMBL" id="KAG5192644.1"/>
    </source>
</evidence>
<keyword evidence="5 8" id="KW-1133">Transmembrane helix</keyword>
<protein>
    <recommendedName>
        <fullName evidence="8">Ammonium transporter</fullName>
    </recommendedName>
</protein>
<evidence type="ECO:0000256" key="6">
    <source>
        <dbReference type="ARBA" id="ARBA00023136"/>
    </source>
</evidence>
<dbReference type="GO" id="GO:0097272">
    <property type="term" value="P:ammonium homeostasis"/>
    <property type="evidence" value="ECO:0007669"/>
    <property type="project" value="TreeGrafter"/>
</dbReference>
<sequence length="499" mass="52847">MATTVCVDGIGLAACINENLNAEMGRLDDLALSVNTFWLLFGAVLVFFMQSGFAFLEVGCVQRKNQKNILIKNVFDASIGALAWYVAGYGIAFGYDSYVKTGDTNGFIGTTGYFLAGSTFRGGDVSDEDLGYTWANWLFQWAFAATCATIVSGAVMERISFGCYLIYAVTLTGFIYPIMVHMTWSAGGWMSAFREDFLLSRCGVVDFAGSGVVHMTGGVAALVGAVMVGPRAGRFGPSGEVRALPQLSWVYQAIGTLFLWFGWYGFNGVSTLLITGKGLVAAKVMINSTLSGAIGGLSSTLVALLMNGYIDPAAANNGILSGFVAITGPSGVVQPEGALLIGFIAGLIYQGASNLLLKLRIDDVVNAAPVHLFCGMWGMFAVGLLAEEHNYGRAYYEDRADICCGAFYGCGGNQLAAQIVFILVNLAWTGVTSAIMFTVAKYTVGLRVSKEVEEMGMDSSKHGGLADYAHTEGNKSLDNSRNGLFPVGADEIHVGSAVA</sequence>
<feature type="transmembrane region" description="Helical" evidence="8">
    <location>
        <begin position="338"/>
        <end position="357"/>
    </location>
</feature>
<evidence type="ECO:0000256" key="1">
    <source>
        <dbReference type="ARBA" id="ARBA00004141"/>
    </source>
</evidence>
<keyword evidence="3 8" id="KW-0813">Transport</keyword>
<evidence type="ECO:0000256" key="5">
    <source>
        <dbReference type="ARBA" id="ARBA00022989"/>
    </source>
</evidence>
<dbReference type="NCBIfam" id="TIGR00836">
    <property type="entry name" value="amt"/>
    <property type="match status" value="1"/>
</dbReference>
<feature type="domain" description="Ammonium transporter AmtB-like" evidence="9">
    <location>
        <begin position="38"/>
        <end position="464"/>
    </location>
</feature>
<dbReference type="EMBL" id="JAFCMP010000003">
    <property type="protein sequence ID" value="KAG5192644.1"/>
    <property type="molecule type" value="Genomic_DNA"/>
</dbReference>
<dbReference type="InterPro" id="IPR024041">
    <property type="entry name" value="NH4_transpt_AmtB-like_dom"/>
</dbReference>
<feature type="transmembrane region" description="Helical" evidence="8">
    <location>
        <begin position="313"/>
        <end position="332"/>
    </location>
</feature>
<evidence type="ECO:0000313" key="11">
    <source>
        <dbReference type="Proteomes" id="UP000664859"/>
    </source>
</evidence>
<evidence type="ECO:0000256" key="3">
    <source>
        <dbReference type="ARBA" id="ARBA00022448"/>
    </source>
</evidence>
<dbReference type="Proteomes" id="UP000664859">
    <property type="component" value="Unassembled WGS sequence"/>
</dbReference>
<dbReference type="GO" id="GO:0008519">
    <property type="term" value="F:ammonium channel activity"/>
    <property type="evidence" value="ECO:0007669"/>
    <property type="project" value="InterPro"/>
</dbReference>
<dbReference type="Gene3D" id="1.10.3430.10">
    <property type="entry name" value="Ammonium transporter AmtB like domains"/>
    <property type="match status" value="1"/>
</dbReference>
<feature type="transmembrane region" description="Helical" evidence="8">
    <location>
        <begin position="73"/>
        <end position="95"/>
    </location>
</feature>
<name>A0A835ZI90_9STRA</name>
<comment type="caution">
    <text evidence="10">The sequence shown here is derived from an EMBL/GenBank/DDBJ whole genome shotgun (WGS) entry which is preliminary data.</text>
</comment>
<dbReference type="PANTHER" id="PTHR11730:SF6">
    <property type="entry name" value="AMMONIUM TRANSPORTER"/>
    <property type="match status" value="1"/>
</dbReference>
<feature type="transmembrane region" description="Helical" evidence="8">
    <location>
        <begin position="286"/>
        <end position="306"/>
    </location>
</feature>
<dbReference type="PROSITE" id="PS01219">
    <property type="entry name" value="AMMONIUM_TRANSP"/>
    <property type="match status" value="1"/>
</dbReference>
<dbReference type="Pfam" id="PF00909">
    <property type="entry name" value="Ammonium_transp"/>
    <property type="match status" value="1"/>
</dbReference>
<evidence type="ECO:0000256" key="7">
    <source>
        <dbReference type="ARBA" id="ARBA00023177"/>
    </source>
</evidence>
<proteinExistence type="inferred from homology"/>